<dbReference type="InterPro" id="IPR036565">
    <property type="entry name" value="Mur-like_cat_sf"/>
</dbReference>
<dbReference type="OrthoDB" id="2884at2"/>
<proteinExistence type="predicted"/>
<dbReference type="Proteomes" id="UP000295066">
    <property type="component" value="Unassembled WGS sequence"/>
</dbReference>
<reference evidence="1 2" key="1">
    <citation type="submission" date="2019-03" db="EMBL/GenBank/DDBJ databases">
        <title>Genomic Encyclopedia of Type Strains, Phase IV (KMG-IV): sequencing the most valuable type-strain genomes for metagenomic binning, comparative biology and taxonomic classification.</title>
        <authorList>
            <person name="Goeker M."/>
        </authorList>
    </citation>
    <scope>NUCLEOTIDE SEQUENCE [LARGE SCALE GENOMIC DNA]</scope>
    <source>
        <strain evidence="1 2">DSM 25964</strain>
    </source>
</reference>
<dbReference type="EMBL" id="SORI01000013">
    <property type="protein sequence ID" value="TDY59463.1"/>
    <property type="molecule type" value="Genomic_DNA"/>
</dbReference>
<dbReference type="GO" id="GO:0016874">
    <property type="term" value="F:ligase activity"/>
    <property type="evidence" value="ECO:0007669"/>
    <property type="project" value="UniProtKB-KW"/>
</dbReference>
<accession>A0A4R8M2Q6</accession>
<name>A0A4R8M2Q6_9BACT</name>
<dbReference type="RefSeq" id="WP_133958000.1">
    <property type="nucleotide sequence ID" value="NZ_SORI01000013.1"/>
</dbReference>
<evidence type="ECO:0000313" key="1">
    <source>
        <dbReference type="EMBL" id="TDY59463.1"/>
    </source>
</evidence>
<dbReference type="Gene3D" id="3.40.1190.10">
    <property type="entry name" value="Mur-like, catalytic domain"/>
    <property type="match status" value="1"/>
</dbReference>
<dbReference type="GO" id="GO:0005524">
    <property type="term" value="F:ATP binding"/>
    <property type="evidence" value="ECO:0007669"/>
    <property type="project" value="InterPro"/>
</dbReference>
<organism evidence="1 2">
    <name type="scientific">Aminivibrio pyruvatiphilus</name>
    <dbReference type="NCBI Taxonomy" id="1005740"/>
    <lineage>
        <taxon>Bacteria</taxon>
        <taxon>Thermotogati</taxon>
        <taxon>Synergistota</taxon>
        <taxon>Synergistia</taxon>
        <taxon>Synergistales</taxon>
        <taxon>Aminobacteriaceae</taxon>
        <taxon>Aminivibrio</taxon>
    </lineage>
</organism>
<dbReference type="SUPFAM" id="SSF53623">
    <property type="entry name" value="MurD-like peptide ligases, catalytic domain"/>
    <property type="match status" value="1"/>
</dbReference>
<gene>
    <name evidence="1" type="ORF">C8D99_11340</name>
</gene>
<dbReference type="AlphaFoldDB" id="A0A4R8M2Q6"/>
<evidence type="ECO:0000313" key="2">
    <source>
        <dbReference type="Proteomes" id="UP000295066"/>
    </source>
</evidence>
<protein>
    <submittedName>
        <fullName evidence="1">Mur ligase-like protein</fullName>
    </submittedName>
</protein>
<keyword evidence="1" id="KW-0436">Ligase</keyword>
<sequence>MVFSGAADRIPIRILVTGSRGKSSLVRLLTAALEGAGVPSAGRITGVLPREISGGKETLILRSGPGSVEEMRWWLRSLPAGIRGAVLENSAVDPELQGLAWRWMKPSCTVLTNVRPDHEEVWGCGEEMAAAALCGGIGGGPVILPSSVAAVQTVSRLLRMKGCDLLPCPDGAGFRETHLSLVSGACSFLGIDRQKGLGAARELPPDIADFRFFREGKGMLASAFSANEPESTESLFRLTGWERQETTVLYNSRTDRVARLRSFLPWLSAHSWKSVAVTGSRPLFLPSGAAFLPLRDSAELEAFIAAEGKVFGCGNVAGVPLEYLLERKERAEGEEKTFD</sequence>
<comment type="caution">
    <text evidence="1">The sequence shown here is derived from an EMBL/GenBank/DDBJ whole genome shotgun (WGS) entry which is preliminary data.</text>
</comment>
<keyword evidence="2" id="KW-1185">Reference proteome</keyword>